<dbReference type="EMBL" id="WVTB01000099">
    <property type="protein sequence ID" value="KAF3798293.1"/>
    <property type="molecule type" value="Genomic_DNA"/>
</dbReference>
<keyword evidence="3" id="KW-1185">Reference proteome</keyword>
<feature type="region of interest" description="Disordered" evidence="1">
    <location>
        <begin position="184"/>
        <end position="276"/>
    </location>
</feature>
<dbReference type="AlphaFoldDB" id="A0A8H4C700"/>
<comment type="caution">
    <text evidence="2">The sequence shown here is derived from an EMBL/GenBank/DDBJ whole genome shotgun (WGS) entry which is preliminary data.</text>
</comment>
<feature type="region of interest" description="Disordered" evidence="1">
    <location>
        <begin position="1"/>
        <end position="20"/>
    </location>
</feature>
<feature type="region of interest" description="Disordered" evidence="1">
    <location>
        <begin position="291"/>
        <end position="319"/>
    </location>
</feature>
<dbReference type="RefSeq" id="XP_045257453.1">
    <property type="nucleotide sequence ID" value="XM_045415084.1"/>
</dbReference>
<accession>A0A8H4C700</accession>
<feature type="compositionally biased region" description="Basic and acidic residues" evidence="1">
    <location>
        <begin position="220"/>
        <end position="230"/>
    </location>
</feature>
<evidence type="ECO:0000256" key="1">
    <source>
        <dbReference type="SAM" id="MobiDB-lite"/>
    </source>
</evidence>
<feature type="compositionally biased region" description="Acidic residues" evidence="1">
    <location>
        <begin position="593"/>
        <end position="618"/>
    </location>
</feature>
<proteinExistence type="predicted"/>
<sequence>MRELRPRPTTTSQAPEDDHQEAAAHIQTVQHLASQAVVTSPTKLRNLVHHVVQSSDTPVRSNVCLGIIANVSTAKAAGKLASELLDDDALEDIHIQARDRRLEQYSSADAKRHQRQLEYLDGHTPGQTLVSCLSHITKVAIAREIPLESLWQASGLLEGAVHTDAKGTRRLRVLDLRHLKKSFLVQANSGGPRTETSTPTRPTPTRPTSTTPDPASELDTPERARGDPKHIASAQSLLKRQELSNPPIDPDFDPFDETASQPLNHGKASEDATSQTQLHSRFLGLEYEEQSFDLGGNSPEPGDNDEDMAPAPSTEGRPSLSWETRFKKLVQAPHVDVTPGDMMLVVPSMVNDDDDSSYGTSKAGLVFDFPLPPEHQFTEIQTSDKIVLLLHHAQSNGKWTCLHVVNYSAGTRNLVSACHIDCAPDRQRRDRVEGFVRKVVTDFMPHCEMSFSTTLLQAKDTRATSGILCLSAAYHRTKEKDKTTLLNLPAYDERPFPMSSENARKRPFPEEPGSPDPAGETKRRFLEYWTPKEAAEDVCERAAGFIPQLEKRKKSLSGRHKDLTHASSAALKDVSRHRRTKKWASMVASLTEDHDDQDPNDQDSDDQDSEDQDSDAEDVGIREATDAFIERARAAGYNGESVEKATKDVKSAVERSKKLKSDLSAVCSSEQKVKAAITDLENFKRQQKMLREAITAVRRLDSEDWVKKNKIDLLVKKMAEETQEEDT</sequence>
<name>A0A8H4C700_COLGL</name>
<dbReference type="GeneID" id="69022379"/>
<evidence type="ECO:0000313" key="2">
    <source>
        <dbReference type="EMBL" id="KAF3798293.1"/>
    </source>
</evidence>
<feature type="region of interest" description="Disordered" evidence="1">
    <location>
        <begin position="553"/>
        <end position="578"/>
    </location>
</feature>
<organism evidence="2 3">
    <name type="scientific">Colletotrichum gloeosporioides</name>
    <name type="common">Anthracnose fungus</name>
    <name type="synonym">Glomerella cingulata</name>
    <dbReference type="NCBI Taxonomy" id="474922"/>
    <lineage>
        <taxon>Eukaryota</taxon>
        <taxon>Fungi</taxon>
        <taxon>Dikarya</taxon>
        <taxon>Ascomycota</taxon>
        <taxon>Pezizomycotina</taxon>
        <taxon>Sordariomycetes</taxon>
        <taxon>Hypocreomycetidae</taxon>
        <taxon>Glomerellales</taxon>
        <taxon>Glomerellaceae</taxon>
        <taxon>Colletotrichum</taxon>
        <taxon>Colletotrichum gloeosporioides species complex</taxon>
    </lineage>
</organism>
<reference evidence="2" key="1">
    <citation type="journal article" date="2020" name="Phytopathology">
        <title>Genome sequence and comparative analysis of Colletotrichum gloeosporioides isolated from Liriodendron leaves.</title>
        <authorList>
            <person name="Fu F.F."/>
            <person name="Hao Z."/>
            <person name="Wang P."/>
            <person name="Lu Y."/>
            <person name="Xue L.J."/>
            <person name="Wei G."/>
            <person name="Tian Y."/>
            <person name="Baishi H."/>
            <person name="Xu H."/>
            <person name="Shi J."/>
            <person name="Cheng T."/>
            <person name="Wang G."/>
            <person name="Yi Y."/>
            <person name="Chen J."/>
        </authorList>
    </citation>
    <scope>NUCLEOTIDE SEQUENCE</scope>
    <source>
        <strain evidence="2">Lc1</strain>
    </source>
</reference>
<reference evidence="2" key="2">
    <citation type="submission" date="2020-03" db="EMBL/GenBank/DDBJ databases">
        <authorList>
            <person name="Fu F.-F."/>
            <person name="Chen J."/>
        </authorList>
    </citation>
    <scope>NUCLEOTIDE SEQUENCE</scope>
    <source>
        <strain evidence="2">Lc1</strain>
    </source>
</reference>
<dbReference type="Proteomes" id="UP000613401">
    <property type="component" value="Unassembled WGS sequence"/>
</dbReference>
<gene>
    <name evidence="2" type="ORF">GCG54_00015274</name>
</gene>
<feature type="region of interest" description="Disordered" evidence="1">
    <location>
        <begin position="485"/>
        <end position="521"/>
    </location>
</feature>
<evidence type="ECO:0000313" key="3">
    <source>
        <dbReference type="Proteomes" id="UP000613401"/>
    </source>
</evidence>
<protein>
    <submittedName>
        <fullName evidence="2">Uncharacterized protein</fullName>
    </submittedName>
</protein>
<feature type="region of interest" description="Disordered" evidence="1">
    <location>
        <begin position="590"/>
        <end position="623"/>
    </location>
</feature>